<reference evidence="1" key="1">
    <citation type="submission" date="2021-02" db="EMBL/GenBank/DDBJ databases">
        <authorList>
            <person name="Bekaert M."/>
        </authorList>
    </citation>
    <scope>NUCLEOTIDE SEQUENCE</scope>
    <source>
        <strain evidence="1">IoA-00</strain>
    </source>
</reference>
<organism evidence="1 2">
    <name type="scientific">Lepeophtheirus salmonis</name>
    <name type="common">Salmon louse</name>
    <name type="synonym">Caligus salmonis</name>
    <dbReference type="NCBI Taxonomy" id="72036"/>
    <lineage>
        <taxon>Eukaryota</taxon>
        <taxon>Metazoa</taxon>
        <taxon>Ecdysozoa</taxon>
        <taxon>Arthropoda</taxon>
        <taxon>Crustacea</taxon>
        <taxon>Multicrustacea</taxon>
        <taxon>Hexanauplia</taxon>
        <taxon>Copepoda</taxon>
        <taxon>Siphonostomatoida</taxon>
        <taxon>Caligidae</taxon>
        <taxon>Lepeophtheirus</taxon>
    </lineage>
</organism>
<protein>
    <submittedName>
        <fullName evidence="1">(salmon louse) hypothetical protein</fullName>
    </submittedName>
</protein>
<proteinExistence type="predicted"/>
<dbReference type="Proteomes" id="UP000675881">
    <property type="component" value="Chromosome 14"/>
</dbReference>
<evidence type="ECO:0000313" key="1">
    <source>
        <dbReference type="EMBL" id="CAF2850264.1"/>
    </source>
</evidence>
<evidence type="ECO:0000313" key="2">
    <source>
        <dbReference type="Proteomes" id="UP000675881"/>
    </source>
</evidence>
<dbReference type="EMBL" id="HG994593">
    <property type="protein sequence ID" value="CAF2850264.1"/>
    <property type="molecule type" value="Genomic_DNA"/>
</dbReference>
<keyword evidence="2" id="KW-1185">Reference proteome</keyword>
<accession>A0A7R8CKV1</accession>
<dbReference type="AlphaFoldDB" id="A0A7R8CKV1"/>
<gene>
    <name evidence="1" type="ORF">LSAA_5291</name>
</gene>
<sequence length="136" mass="15745">MPRAHYFKWKRKTMVCRENPSEEDPATDAKPKSCTSGFFYKVFFGGYVIVKPYTIRFIGLSKKAIHPRLLQETKSSLLHGSGIICSMEDTWAHLLNHRERLNTDVYLFNLSFFLPQTCQDSVKKLSLEIPPKIIGY</sequence>
<name>A0A7R8CKV1_LEPSM</name>